<dbReference type="OrthoDB" id="9761875at2"/>
<protein>
    <submittedName>
        <fullName evidence="4">Glycogen debranching enzyme</fullName>
        <ecNumber evidence="4">3.2.1.-</ecNumber>
    </submittedName>
</protein>
<evidence type="ECO:0000313" key="4">
    <source>
        <dbReference type="EMBL" id="CUQ81335.1"/>
    </source>
</evidence>
<dbReference type="InterPro" id="IPR017853">
    <property type="entry name" value="GH"/>
</dbReference>
<keyword evidence="4" id="KW-0378">Hydrolase</keyword>
<dbReference type="InterPro" id="IPR013783">
    <property type="entry name" value="Ig-like_fold"/>
</dbReference>
<gene>
    <name evidence="4" type="primary">glgX_2</name>
    <name evidence="4" type="ORF">ERS852502_00268</name>
</gene>
<dbReference type="SUPFAM" id="SSF81296">
    <property type="entry name" value="E set domains"/>
    <property type="match status" value="1"/>
</dbReference>
<dbReference type="GO" id="GO:0005975">
    <property type="term" value="P:carbohydrate metabolic process"/>
    <property type="evidence" value="ECO:0007669"/>
    <property type="project" value="InterPro"/>
</dbReference>
<dbReference type="EMBL" id="CZBX01000001">
    <property type="protein sequence ID" value="CUQ81335.1"/>
    <property type="molecule type" value="Genomic_DNA"/>
</dbReference>
<dbReference type="AlphaFoldDB" id="A0A174Y8Z9"/>
<name>A0A174Y8Z9_9FIRM</name>
<evidence type="ECO:0000259" key="3">
    <source>
        <dbReference type="SMART" id="SM00642"/>
    </source>
</evidence>
<feature type="region of interest" description="Disordered" evidence="2">
    <location>
        <begin position="571"/>
        <end position="613"/>
    </location>
</feature>
<sequence>MRKIKGSPQPFGVDIKGKNINFAVQVAKGKTCELLLYKRGKEVPEYQFDMPEEEGVGEVRFLSVEGLKADRYEYNFLIDGKVCVDPYAKELAGKEKFGVERKLQEHQIRGKIVSMEDYDWQEDQRLHLPWEDVVAYGLHVRGFTKHSSSKVVHKGTFQGVVEKLDYLKELGVNQIQCMPVYEFEECGKTKVNYWGYGKGFYFAPKKAYAYGKSAVRELKDMVRACHSQGIEVVLEMPFVPGISANYVTECLRFYMLEYHVDGFVLNPYNVPWEQLIEDPFLKDIKLMQKDDGFQNVMRRFLKGDENMVNDVIWALKNRSSENGKCNYITTQTGFTLWDLVSYDCKHNEENGEKNLDGPDYNYSWNCGAEGPSRKRAVVNLRKNQVKNALELLLTAQGTPCLLAGDEFCNSQRGNNNAYCQDNETGWVNWTQLKKDDWLFQYTKKLIGLRKEHRCLHQSTALSGMDTTRCGIPDVSYHGENAWQVKAEVSSRQLGVLYSGTKEGEFPCFTAYNMHWLPHHFAIPSIGKNVEWYLVMTTKDGVLCEAKKLENQKDVLLEERSVAILLGRRIEEKKSRSEKKPIHTAKTQNVNKIEKRQGAEELCKEEQPAREGKV</sequence>
<accession>A0A174Y8Z9</accession>
<dbReference type="SMART" id="SM00642">
    <property type="entry name" value="Aamy"/>
    <property type="match status" value="1"/>
</dbReference>
<dbReference type="Pfam" id="PF00128">
    <property type="entry name" value="Alpha-amylase"/>
    <property type="match status" value="1"/>
</dbReference>
<dbReference type="InterPro" id="IPR006047">
    <property type="entry name" value="GH13_cat_dom"/>
</dbReference>
<dbReference type="Gene3D" id="2.60.40.1180">
    <property type="entry name" value="Golgi alpha-mannosidase II"/>
    <property type="match status" value="1"/>
</dbReference>
<dbReference type="EC" id="3.2.1.-" evidence="4"/>
<feature type="compositionally biased region" description="Basic and acidic residues" evidence="2">
    <location>
        <begin position="571"/>
        <end position="580"/>
    </location>
</feature>
<keyword evidence="4" id="KW-0326">Glycosidase</keyword>
<dbReference type="PANTHER" id="PTHR43002">
    <property type="entry name" value="GLYCOGEN DEBRANCHING ENZYME"/>
    <property type="match status" value="1"/>
</dbReference>
<evidence type="ECO:0000256" key="1">
    <source>
        <dbReference type="ARBA" id="ARBA00008061"/>
    </source>
</evidence>
<proteinExistence type="inferred from homology"/>
<comment type="similarity">
    <text evidence="1">Belongs to the glycosyl hydrolase 13 family.</text>
</comment>
<dbReference type="CDD" id="cd11234">
    <property type="entry name" value="E_set_GDE_N"/>
    <property type="match status" value="1"/>
</dbReference>
<feature type="domain" description="Glycosyl hydrolase family 13 catalytic" evidence="3">
    <location>
        <begin position="137"/>
        <end position="449"/>
    </location>
</feature>
<dbReference type="GO" id="GO:0016798">
    <property type="term" value="F:hydrolase activity, acting on glycosyl bonds"/>
    <property type="evidence" value="ECO:0007669"/>
    <property type="project" value="UniProtKB-KW"/>
</dbReference>
<evidence type="ECO:0000256" key="2">
    <source>
        <dbReference type="SAM" id="MobiDB-lite"/>
    </source>
</evidence>
<reference evidence="4 5" key="1">
    <citation type="submission" date="2015-09" db="EMBL/GenBank/DDBJ databases">
        <authorList>
            <consortium name="Pathogen Informatics"/>
        </authorList>
    </citation>
    <scope>NUCLEOTIDE SEQUENCE [LARGE SCALE GENOMIC DNA]</scope>
    <source>
        <strain evidence="4 5">2789STDY5834889</strain>
    </source>
</reference>
<dbReference type="InterPro" id="IPR013780">
    <property type="entry name" value="Glyco_hydro_b"/>
</dbReference>
<dbReference type="RefSeq" id="WP_055144667.1">
    <property type="nucleotide sequence ID" value="NZ_CZBS01000001.1"/>
</dbReference>
<dbReference type="Gene3D" id="2.60.40.10">
    <property type="entry name" value="Immunoglobulins"/>
    <property type="match status" value="1"/>
</dbReference>
<organism evidence="4 5">
    <name type="scientific">[Ruminococcus] torques</name>
    <dbReference type="NCBI Taxonomy" id="33039"/>
    <lineage>
        <taxon>Bacteria</taxon>
        <taxon>Bacillati</taxon>
        <taxon>Bacillota</taxon>
        <taxon>Clostridia</taxon>
        <taxon>Lachnospirales</taxon>
        <taxon>Lachnospiraceae</taxon>
        <taxon>Mediterraneibacter</taxon>
    </lineage>
</organism>
<dbReference type="SUPFAM" id="SSF51011">
    <property type="entry name" value="Glycosyl hydrolase domain"/>
    <property type="match status" value="1"/>
</dbReference>
<dbReference type="InterPro" id="IPR014756">
    <property type="entry name" value="Ig_E-set"/>
</dbReference>
<dbReference type="Gene3D" id="3.20.20.80">
    <property type="entry name" value="Glycosidases"/>
    <property type="match status" value="2"/>
</dbReference>
<dbReference type="SUPFAM" id="SSF51445">
    <property type="entry name" value="(Trans)glycosidases"/>
    <property type="match status" value="1"/>
</dbReference>
<evidence type="ECO:0000313" key="5">
    <source>
        <dbReference type="Proteomes" id="UP000078383"/>
    </source>
</evidence>
<dbReference type="Proteomes" id="UP000078383">
    <property type="component" value="Unassembled WGS sequence"/>
</dbReference>
<feature type="compositionally biased region" description="Basic and acidic residues" evidence="2">
    <location>
        <begin position="591"/>
        <end position="613"/>
    </location>
</feature>